<dbReference type="InterPro" id="IPR001461">
    <property type="entry name" value="Aspartic_peptidase_A1"/>
</dbReference>
<dbReference type="PANTHER" id="PTHR47965:SF22">
    <property type="entry name" value="EUKARYOTIC ASPARTYL PROTEASE FAMILY PROTEIN"/>
    <property type="match status" value="1"/>
</dbReference>
<dbReference type="Pfam" id="PF14543">
    <property type="entry name" value="TAXi_N"/>
    <property type="match status" value="1"/>
</dbReference>
<protein>
    <recommendedName>
        <fullName evidence="5">Peptidase A1 domain-containing protein</fullName>
    </recommendedName>
</protein>
<dbReference type="GO" id="GO:0005576">
    <property type="term" value="C:extracellular region"/>
    <property type="evidence" value="ECO:0007669"/>
    <property type="project" value="UniProtKB-SubCell"/>
</dbReference>
<dbReference type="PROSITE" id="PS51767">
    <property type="entry name" value="PEPTIDASE_A1"/>
    <property type="match status" value="1"/>
</dbReference>
<dbReference type="CDD" id="cd05489">
    <property type="entry name" value="xylanase_inhibitor_I_like"/>
    <property type="match status" value="1"/>
</dbReference>
<accession>A0AAP0K8L2</accession>
<comment type="subcellular location">
    <subcellularLocation>
        <location evidence="1">Secreted</location>
        <location evidence="1">Extracellular space</location>
    </subcellularLocation>
</comment>
<organism evidence="6 7">
    <name type="scientific">Stephania japonica</name>
    <dbReference type="NCBI Taxonomy" id="461633"/>
    <lineage>
        <taxon>Eukaryota</taxon>
        <taxon>Viridiplantae</taxon>
        <taxon>Streptophyta</taxon>
        <taxon>Embryophyta</taxon>
        <taxon>Tracheophyta</taxon>
        <taxon>Spermatophyta</taxon>
        <taxon>Magnoliopsida</taxon>
        <taxon>Ranunculales</taxon>
        <taxon>Menispermaceae</taxon>
        <taxon>Menispermoideae</taxon>
        <taxon>Cissampelideae</taxon>
        <taxon>Stephania</taxon>
    </lineage>
</organism>
<evidence type="ECO:0000256" key="4">
    <source>
        <dbReference type="ARBA" id="ARBA00022729"/>
    </source>
</evidence>
<evidence type="ECO:0000256" key="2">
    <source>
        <dbReference type="ARBA" id="ARBA00007447"/>
    </source>
</evidence>
<evidence type="ECO:0000313" key="7">
    <source>
        <dbReference type="Proteomes" id="UP001417504"/>
    </source>
</evidence>
<dbReference type="PANTHER" id="PTHR47965">
    <property type="entry name" value="ASPARTYL PROTEASE-RELATED"/>
    <property type="match status" value="1"/>
</dbReference>
<gene>
    <name evidence="6" type="ORF">Sjap_006635</name>
</gene>
<comment type="caution">
    <text evidence="6">The sequence shown here is derived from an EMBL/GenBank/DDBJ whole genome shotgun (WGS) entry which is preliminary data.</text>
</comment>
<dbReference type="InterPro" id="IPR032799">
    <property type="entry name" value="TAXi_C"/>
</dbReference>
<dbReference type="FunFam" id="2.40.70.10:FF:000041">
    <property type="entry name" value="Basic 7S globulin"/>
    <property type="match status" value="1"/>
</dbReference>
<comment type="similarity">
    <text evidence="2">Belongs to the peptidase A1 family.</text>
</comment>
<dbReference type="FunFam" id="2.40.70.10:FF:000045">
    <property type="entry name" value="Basic 7S globulin"/>
    <property type="match status" value="1"/>
</dbReference>
<sequence length="472" mass="50511">MAFSVTKKLSICLPSNFDTNGVAFFGDGPNMLLPRIDDVSKSLMYTPPITNPVNSITGPAGEPSHIRVHHRAQPPTRPKALVLQVTKDPSTLQYTTTLLQRTPLVPVKLTVDLGADFLWVNCEHNYTSSTSRSPRCGSAPCNLARSKACGSTACGLTPNNPFLRLSTIGDVRQDVLSLRSTDGRNPGPYATAPTYIFTCGSDILLPSLARGVTGIAGFGRTRIALPSQLSSTFSFPRKFAVCLGSGNGVLFFGDGPYVLLPNNDVSAPLTYTPLLNNPVSLITAPLGEPSYEYFIGVKSITVNDKVVPFNSSLLSIDRTNGRGGTKISTVNAYTVLHSEIYKPFTEAFVREAEAMNIKRVAAVAPFGACFSSKGVLSTRLGAAVPRIDLVLQNKDVVWRIFGANSMVQVRDDVLCLGFVDGGAEAVTSVVIGGYQLEDNLLQFDLAASRLGFSSTLLGRQTTCANFNSTIKA</sequence>
<dbReference type="InterPro" id="IPR032861">
    <property type="entry name" value="TAXi_N"/>
</dbReference>
<keyword evidence="7" id="KW-1185">Reference proteome</keyword>
<evidence type="ECO:0000259" key="5">
    <source>
        <dbReference type="PROSITE" id="PS51767"/>
    </source>
</evidence>
<evidence type="ECO:0000313" key="6">
    <source>
        <dbReference type="EMBL" id="KAK9146732.1"/>
    </source>
</evidence>
<dbReference type="GO" id="GO:0004190">
    <property type="term" value="F:aspartic-type endopeptidase activity"/>
    <property type="evidence" value="ECO:0007669"/>
    <property type="project" value="InterPro"/>
</dbReference>
<dbReference type="Pfam" id="PF14541">
    <property type="entry name" value="TAXi_C"/>
    <property type="match status" value="1"/>
</dbReference>
<dbReference type="Proteomes" id="UP001417504">
    <property type="component" value="Unassembled WGS sequence"/>
</dbReference>
<dbReference type="InterPro" id="IPR021109">
    <property type="entry name" value="Peptidase_aspartic_dom_sf"/>
</dbReference>
<dbReference type="Gene3D" id="2.40.70.10">
    <property type="entry name" value="Acid Proteases"/>
    <property type="match status" value="2"/>
</dbReference>
<keyword evidence="4" id="KW-0732">Signal</keyword>
<dbReference type="EMBL" id="JBBNAE010000002">
    <property type="protein sequence ID" value="KAK9146732.1"/>
    <property type="molecule type" value="Genomic_DNA"/>
</dbReference>
<evidence type="ECO:0000256" key="3">
    <source>
        <dbReference type="ARBA" id="ARBA00022525"/>
    </source>
</evidence>
<dbReference type="SUPFAM" id="SSF50630">
    <property type="entry name" value="Acid proteases"/>
    <property type="match status" value="1"/>
</dbReference>
<keyword evidence="3" id="KW-0964">Secreted</keyword>
<proteinExistence type="inferred from homology"/>
<name>A0AAP0K8L2_9MAGN</name>
<reference evidence="6 7" key="1">
    <citation type="submission" date="2024-01" db="EMBL/GenBank/DDBJ databases">
        <title>Genome assemblies of Stephania.</title>
        <authorList>
            <person name="Yang L."/>
        </authorList>
    </citation>
    <scope>NUCLEOTIDE SEQUENCE [LARGE SCALE GENOMIC DNA]</scope>
    <source>
        <strain evidence="6">QJT</strain>
        <tissue evidence="6">Leaf</tissue>
    </source>
</reference>
<dbReference type="InterPro" id="IPR033121">
    <property type="entry name" value="PEPTIDASE_A1"/>
</dbReference>
<feature type="domain" description="Peptidase A1" evidence="5">
    <location>
        <begin position="94"/>
        <end position="453"/>
    </location>
</feature>
<evidence type="ECO:0000256" key="1">
    <source>
        <dbReference type="ARBA" id="ARBA00004239"/>
    </source>
</evidence>
<dbReference type="GO" id="GO:0006508">
    <property type="term" value="P:proteolysis"/>
    <property type="evidence" value="ECO:0007669"/>
    <property type="project" value="InterPro"/>
</dbReference>
<dbReference type="AlphaFoldDB" id="A0AAP0K8L2"/>
<dbReference type="InterPro" id="IPR033868">
    <property type="entry name" value="Xylanase_inhibitor_I-like"/>
</dbReference>